<keyword evidence="2" id="KW-1185">Reference proteome</keyword>
<evidence type="ECO:0000313" key="1">
    <source>
        <dbReference type="EMBL" id="EFA13678.1"/>
    </source>
</evidence>
<dbReference type="OrthoDB" id="6596404at2759"/>
<dbReference type="Proteomes" id="UP000007266">
    <property type="component" value="Unassembled WGS sequence"/>
</dbReference>
<dbReference type="KEGG" id="tca:103312673"/>
<reference evidence="1 2" key="1">
    <citation type="journal article" date="2008" name="Nature">
        <title>The genome of the model beetle and pest Tribolium castaneum.</title>
        <authorList>
            <consortium name="Tribolium Genome Sequencing Consortium"/>
            <person name="Richards S."/>
            <person name="Gibbs R.A."/>
            <person name="Weinstock G.M."/>
            <person name="Brown S.J."/>
            <person name="Denell R."/>
            <person name="Beeman R.W."/>
            <person name="Gibbs R."/>
            <person name="Beeman R.W."/>
            <person name="Brown S.J."/>
            <person name="Bucher G."/>
            <person name="Friedrich M."/>
            <person name="Grimmelikhuijzen C.J."/>
            <person name="Klingler M."/>
            <person name="Lorenzen M."/>
            <person name="Richards S."/>
            <person name="Roth S."/>
            <person name="Schroder R."/>
            <person name="Tautz D."/>
            <person name="Zdobnov E.M."/>
            <person name="Muzny D."/>
            <person name="Gibbs R.A."/>
            <person name="Weinstock G.M."/>
            <person name="Attaway T."/>
            <person name="Bell S."/>
            <person name="Buhay C.J."/>
            <person name="Chandrabose M.N."/>
            <person name="Chavez D."/>
            <person name="Clerk-Blankenburg K.P."/>
            <person name="Cree A."/>
            <person name="Dao M."/>
            <person name="Davis C."/>
            <person name="Chacko J."/>
            <person name="Dinh H."/>
            <person name="Dugan-Rocha S."/>
            <person name="Fowler G."/>
            <person name="Garner T.T."/>
            <person name="Garnes J."/>
            <person name="Gnirke A."/>
            <person name="Hawes A."/>
            <person name="Hernandez J."/>
            <person name="Hines S."/>
            <person name="Holder M."/>
            <person name="Hume J."/>
            <person name="Jhangiani S.N."/>
            <person name="Joshi V."/>
            <person name="Khan Z.M."/>
            <person name="Jackson L."/>
            <person name="Kovar C."/>
            <person name="Kowis A."/>
            <person name="Lee S."/>
            <person name="Lewis L.R."/>
            <person name="Margolis J."/>
            <person name="Morgan M."/>
            <person name="Nazareth L.V."/>
            <person name="Nguyen N."/>
            <person name="Okwuonu G."/>
            <person name="Parker D."/>
            <person name="Richards S."/>
            <person name="Ruiz S.J."/>
            <person name="Santibanez J."/>
            <person name="Savard J."/>
            <person name="Scherer S.E."/>
            <person name="Schneider B."/>
            <person name="Sodergren E."/>
            <person name="Tautz D."/>
            <person name="Vattahil S."/>
            <person name="Villasana D."/>
            <person name="White C.S."/>
            <person name="Wright R."/>
            <person name="Park Y."/>
            <person name="Beeman R.W."/>
            <person name="Lord J."/>
            <person name="Oppert B."/>
            <person name="Lorenzen M."/>
            <person name="Brown S."/>
            <person name="Wang L."/>
            <person name="Savard J."/>
            <person name="Tautz D."/>
            <person name="Richards S."/>
            <person name="Weinstock G."/>
            <person name="Gibbs R.A."/>
            <person name="Liu Y."/>
            <person name="Worley K."/>
            <person name="Weinstock G."/>
            <person name="Elsik C.G."/>
            <person name="Reese J.T."/>
            <person name="Elhaik E."/>
            <person name="Landan G."/>
            <person name="Graur D."/>
            <person name="Arensburger P."/>
            <person name="Atkinson P."/>
            <person name="Beeman R.W."/>
            <person name="Beidler J."/>
            <person name="Brown S.J."/>
            <person name="Demuth J.P."/>
            <person name="Drury D.W."/>
            <person name="Du Y.Z."/>
            <person name="Fujiwara H."/>
            <person name="Lorenzen M."/>
            <person name="Maselli V."/>
            <person name="Osanai M."/>
            <person name="Park Y."/>
            <person name="Robertson H.M."/>
            <person name="Tu Z."/>
            <person name="Wang J.J."/>
            <person name="Wang S."/>
            <person name="Richards S."/>
            <person name="Song H."/>
            <person name="Zhang L."/>
            <person name="Sodergren E."/>
            <person name="Werner D."/>
            <person name="Stanke M."/>
            <person name="Morgenstern B."/>
            <person name="Solovyev V."/>
            <person name="Kosarev P."/>
            <person name="Brown G."/>
            <person name="Chen H.C."/>
            <person name="Ermolaeva O."/>
            <person name="Hlavina W."/>
            <person name="Kapustin Y."/>
            <person name="Kiryutin B."/>
            <person name="Kitts P."/>
            <person name="Maglott D."/>
            <person name="Pruitt K."/>
            <person name="Sapojnikov V."/>
            <person name="Souvorov A."/>
            <person name="Mackey A.J."/>
            <person name="Waterhouse R.M."/>
            <person name="Wyder S."/>
            <person name="Zdobnov E.M."/>
            <person name="Zdobnov E.M."/>
            <person name="Wyder S."/>
            <person name="Kriventseva E.V."/>
            <person name="Kadowaki T."/>
            <person name="Bork P."/>
            <person name="Aranda M."/>
            <person name="Bao R."/>
            <person name="Beermann A."/>
            <person name="Berns N."/>
            <person name="Bolognesi R."/>
            <person name="Bonneton F."/>
            <person name="Bopp D."/>
            <person name="Brown S.J."/>
            <person name="Bucher G."/>
            <person name="Butts T."/>
            <person name="Chaumot A."/>
            <person name="Denell R.E."/>
            <person name="Ferrier D.E."/>
            <person name="Friedrich M."/>
            <person name="Gordon C.M."/>
            <person name="Jindra M."/>
            <person name="Klingler M."/>
            <person name="Lan Q."/>
            <person name="Lattorff H.M."/>
            <person name="Laudet V."/>
            <person name="von Levetsow C."/>
            <person name="Liu Z."/>
            <person name="Lutz R."/>
            <person name="Lynch J.A."/>
            <person name="da Fonseca R.N."/>
            <person name="Posnien N."/>
            <person name="Reuter R."/>
            <person name="Roth S."/>
            <person name="Savard J."/>
            <person name="Schinko J.B."/>
            <person name="Schmitt C."/>
            <person name="Schoppmeier M."/>
            <person name="Schroder R."/>
            <person name="Shippy T.D."/>
            <person name="Simonnet F."/>
            <person name="Marques-Souza H."/>
            <person name="Tautz D."/>
            <person name="Tomoyasu Y."/>
            <person name="Trauner J."/>
            <person name="Van der Zee M."/>
            <person name="Vervoort M."/>
            <person name="Wittkopp N."/>
            <person name="Wimmer E.A."/>
            <person name="Yang X."/>
            <person name="Jones A.K."/>
            <person name="Sattelle D.B."/>
            <person name="Ebert P.R."/>
            <person name="Nelson D."/>
            <person name="Scott J.G."/>
            <person name="Beeman R.W."/>
            <person name="Muthukrishnan S."/>
            <person name="Kramer K.J."/>
            <person name="Arakane Y."/>
            <person name="Beeman R.W."/>
            <person name="Zhu Q."/>
            <person name="Hogenkamp D."/>
            <person name="Dixit R."/>
            <person name="Oppert B."/>
            <person name="Jiang H."/>
            <person name="Zou Z."/>
            <person name="Marshall J."/>
            <person name="Elpidina E."/>
            <person name="Vinokurov K."/>
            <person name="Oppert C."/>
            <person name="Zou Z."/>
            <person name="Evans J."/>
            <person name="Lu Z."/>
            <person name="Zhao P."/>
            <person name="Sumathipala N."/>
            <person name="Altincicek B."/>
            <person name="Vilcinskas A."/>
            <person name="Williams M."/>
            <person name="Hultmark D."/>
            <person name="Hetru C."/>
            <person name="Jiang H."/>
            <person name="Grimmelikhuijzen C.J."/>
            <person name="Hauser F."/>
            <person name="Cazzamali G."/>
            <person name="Williamson M."/>
            <person name="Park Y."/>
            <person name="Li B."/>
            <person name="Tanaka Y."/>
            <person name="Predel R."/>
            <person name="Neupert S."/>
            <person name="Schachtner J."/>
            <person name="Verleyen P."/>
            <person name="Raible F."/>
            <person name="Bork P."/>
            <person name="Friedrich M."/>
            <person name="Walden K.K."/>
            <person name="Robertson H.M."/>
            <person name="Angeli S."/>
            <person name="Foret S."/>
            <person name="Bucher G."/>
            <person name="Schuetz S."/>
            <person name="Maleszka R."/>
            <person name="Wimmer E.A."/>
            <person name="Beeman R.W."/>
            <person name="Lorenzen M."/>
            <person name="Tomoyasu Y."/>
            <person name="Miller S.C."/>
            <person name="Grossmann D."/>
            <person name="Bucher G."/>
        </authorList>
    </citation>
    <scope>NUCLEOTIDE SEQUENCE [LARGE SCALE GENOMIC DNA]</scope>
    <source>
        <strain evidence="1 2">Georgia GA2</strain>
    </source>
</reference>
<dbReference type="InParanoid" id="D7GXI2"/>
<accession>D7GXI2</accession>
<name>D7GXI2_TRICA</name>
<evidence type="ECO:0000313" key="2">
    <source>
        <dbReference type="Proteomes" id="UP000007266"/>
    </source>
</evidence>
<sequence>MADIKFPSKQIEKFNDRIENCLEDAACRSVLEFYLKTVMGIANLNNILKLWNKANASFDDDIFDFIDEVDDFQDGPLLTLSESHLKVAYVKNECCRLFNKANIHQRFIQYLIDKHQQ</sequence>
<dbReference type="EMBL" id="KQ973296">
    <property type="protein sequence ID" value="EFA13678.1"/>
    <property type="molecule type" value="Genomic_DNA"/>
</dbReference>
<protein>
    <submittedName>
        <fullName evidence="1">Uncharacterized protein</fullName>
    </submittedName>
</protein>
<dbReference type="AlphaFoldDB" id="D7GXI2"/>
<reference evidence="1 2" key="2">
    <citation type="journal article" date="2010" name="Nucleic Acids Res.">
        <title>BeetleBase in 2010: revisions to provide comprehensive genomic information for Tribolium castaneum.</title>
        <authorList>
            <person name="Kim H.S."/>
            <person name="Murphy T."/>
            <person name="Xia J."/>
            <person name="Caragea D."/>
            <person name="Park Y."/>
            <person name="Beeman R.W."/>
            <person name="Lorenzen M.D."/>
            <person name="Butcher S."/>
            <person name="Manak J.R."/>
            <person name="Brown S.J."/>
        </authorList>
    </citation>
    <scope>NUCLEOTIDE SEQUENCE [LARGE SCALE GENOMIC DNA]</scope>
    <source>
        <strain evidence="1 2">Georgia GA2</strain>
    </source>
</reference>
<proteinExistence type="predicted"/>
<gene>
    <name evidence="1" type="primary">GLEAN_01394</name>
    <name evidence="1" type="ORF">TcasGA2_TC001394</name>
</gene>
<organism evidence="1 2">
    <name type="scientific">Tribolium castaneum</name>
    <name type="common">Red flour beetle</name>
    <dbReference type="NCBI Taxonomy" id="7070"/>
    <lineage>
        <taxon>Eukaryota</taxon>
        <taxon>Metazoa</taxon>
        <taxon>Ecdysozoa</taxon>
        <taxon>Arthropoda</taxon>
        <taxon>Hexapoda</taxon>
        <taxon>Insecta</taxon>
        <taxon>Pterygota</taxon>
        <taxon>Neoptera</taxon>
        <taxon>Endopterygota</taxon>
        <taxon>Coleoptera</taxon>
        <taxon>Polyphaga</taxon>
        <taxon>Cucujiformia</taxon>
        <taxon>Tenebrionidae</taxon>
        <taxon>Tenebrionidae incertae sedis</taxon>
        <taxon>Tribolium</taxon>
    </lineage>
</organism>
<dbReference type="HOGENOM" id="CLU_2087941_0_0_1"/>